<reference evidence="5 6" key="1">
    <citation type="journal article" date="2015" name="Sci. Rep.">
        <title>Chromosome-level genome map provides insights into diverse defense mechanisms in the medicinal fungus Ganoderma sinense.</title>
        <authorList>
            <person name="Zhu Y."/>
            <person name="Xu J."/>
            <person name="Sun C."/>
            <person name="Zhou S."/>
            <person name="Xu H."/>
            <person name="Nelson D.R."/>
            <person name="Qian J."/>
            <person name="Song J."/>
            <person name="Luo H."/>
            <person name="Xiang L."/>
            <person name="Li Y."/>
            <person name="Xu Z."/>
            <person name="Ji A."/>
            <person name="Wang L."/>
            <person name="Lu S."/>
            <person name="Hayward A."/>
            <person name="Sun W."/>
            <person name="Li X."/>
            <person name="Schwartz D.C."/>
            <person name="Wang Y."/>
            <person name="Chen S."/>
        </authorList>
    </citation>
    <scope>NUCLEOTIDE SEQUENCE [LARGE SCALE GENOMIC DNA]</scope>
    <source>
        <strain evidence="5 6">ZZ0214-1</strain>
    </source>
</reference>
<feature type="region of interest" description="Disordered" evidence="2">
    <location>
        <begin position="255"/>
        <end position="278"/>
    </location>
</feature>
<keyword evidence="6" id="KW-1185">Reference proteome</keyword>
<dbReference type="EMBL" id="AYKW01000020">
    <property type="protein sequence ID" value="PIL29617.1"/>
    <property type="molecule type" value="Genomic_DNA"/>
</dbReference>
<feature type="signal peptide" evidence="3">
    <location>
        <begin position="1"/>
        <end position="17"/>
    </location>
</feature>
<feature type="chain" id="PRO_5013849635" description="Anti-proliferative protein domain-containing protein" evidence="3">
    <location>
        <begin position="18"/>
        <end position="346"/>
    </location>
</feature>
<dbReference type="OrthoDB" id="19928at2759"/>
<proteinExistence type="inferred from homology"/>
<dbReference type="PANTHER" id="PTHR22978:SF22">
    <property type="entry name" value="BTG FAMILY PROTEIN"/>
    <property type="match status" value="1"/>
</dbReference>
<dbReference type="GO" id="GO:0005737">
    <property type="term" value="C:cytoplasm"/>
    <property type="evidence" value="ECO:0007669"/>
    <property type="project" value="TreeGrafter"/>
</dbReference>
<dbReference type="Pfam" id="PF07742">
    <property type="entry name" value="BTG"/>
    <property type="match status" value="1"/>
</dbReference>
<feature type="domain" description="Anti-proliferative protein" evidence="4">
    <location>
        <begin position="15"/>
        <end position="119"/>
    </location>
</feature>
<dbReference type="SUPFAM" id="SSF160696">
    <property type="entry name" value="BTG domain-like"/>
    <property type="match status" value="1"/>
</dbReference>
<dbReference type="GO" id="GO:0005634">
    <property type="term" value="C:nucleus"/>
    <property type="evidence" value="ECO:0007669"/>
    <property type="project" value="TreeGrafter"/>
</dbReference>
<protein>
    <recommendedName>
        <fullName evidence="4">Anti-proliferative protein domain-containing protein</fullName>
    </recommendedName>
</protein>
<feature type="region of interest" description="Disordered" evidence="2">
    <location>
        <begin position="317"/>
        <end position="346"/>
    </location>
</feature>
<keyword evidence="3" id="KW-0732">Signal</keyword>
<dbReference type="PANTHER" id="PTHR22978">
    <property type="entry name" value="B-CELL TRANSLOCATION GENE"/>
    <property type="match status" value="1"/>
</dbReference>
<dbReference type="Gene3D" id="3.90.640.90">
    <property type="entry name" value="Anti-proliferative protein, N-terminal domain"/>
    <property type="match status" value="1"/>
</dbReference>
<name>A0A2G8S7B0_9APHY</name>
<organism evidence="5 6">
    <name type="scientific">Ganoderma sinense ZZ0214-1</name>
    <dbReference type="NCBI Taxonomy" id="1077348"/>
    <lineage>
        <taxon>Eukaryota</taxon>
        <taxon>Fungi</taxon>
        <taxon>Dikarya</taxon>
        <taxon>Basidiomycota</taxon>
        <taxon>Agaricomycotina</taxon>
        <taxon>Agaricomycetes</taxon>
        <taxon>Polyporales</taxon>
        <taxon>Polyporaceae</taxon>
        <taxon>Ganoderma</taxon>
    </lineage>
</organism>
<accession>A0A2G8S7B0</accession>
<gene>
    <name evidence="5" type="ORF">GSI_08254</name>
</gene>
<evidence type="ECO:0000256" key="1">
    <source>
        <dbReference type="ARBA" id="ARBA00007989"/>
    </source>
</evidence>
<evidence type="ECO:0000313" key="5">
    <source>
        <dbReference type="EMBL" id="PIL29617.1"/>
    </source>
</evidence>
<dbReference type="InterPro" id="IPR033332">
    <property type="entry name" value="BTG"/>
</dbReference>
<evidence type="ECO:0000313" key="6">
    <source>
        <dbReference type="Proteomes" id="UP000230002"/>
    </source>
</evidence>
<feature type="compositionally biased region" description="Low complexity" evidence="2">
    <location>
        <begin position="217"/>
        <end position="238"/>
    </location>
</feature>
<feature type="compositionally biased region" description="Basic and acidic residues" evidence="2">
    <location>
        <begin position="266"/>
        <end position="278"/>
    </location>
</feature>
<feature type="region of interest" description="Disordered" evidence="2">
    <location>
        <begin position="214"/>
        <end position="238"/>
    </location>
</feature>
<dbReference type="Proteomes" id="UP000230002">
    <property type="component" value="Unassembled WGS sequence"/>
</dbReference>
<dbReference type="InterPro" id="IPR036054">
    <property type="entry name" value="BTG-like_sf"/>
</dbReference>
<dbReference type="STRING" id="1077348.A0A2G8S7B0"/>
<sequence>MSSTIAFGSLSVALAQAITYLTRPLVACYSAVTIIKLQLALEASLTAQFSPSWNPQEPLRGSGRRCLTLTPNGLPPRTIYNACRSAGVQWSEWIALLGNVEFDLFIDPGCVSIRFGSWESGKVGKFFTIWSEDTVDMVEQKKAAEEKEARLQAELKAQAAARAPWKPTKTYAQQLLEVDQDDEELFALIADEIREPTWLTPILCEFPSVPAPPRDITSSPMSTISTLSSHSRSSSSSGFTFSSIDTDDSCSSASTMSLSSCAASPSDEKPKVKLSRRERARQARVFVDASKNQVTNYDGGKTTVLTGGVMLGAAAVPKPKAAPTAAPKKATGSSFLSANWRSAPRA</sequence>
<comment type="caution">
    <text evidence="5">The sequence shown here is derived from an EMBL/GenBank/DDBJ whole genome shotgun (WGS) entry which is preliminary data.</text>
</comment>
<feature type="compositionally biased region" description="Low complexity" evidence="2">
    <location>
        <begin position="255"/>
        <end position="265"/>
    </location>
</feature>
<evidence type="ECO:0000259" key="4">
    <source>
        <dbReference type="Pfam" id="PF07742"/>
    </source>
</evidence>
<comment type="similarity">
    <text evidence="1">Belongs to the BTG family.</text>
</comment>
<feature type="compositionally biased region" description="Low complexity" evidence="2">
    <location>
        <begin position="317"/>
        <end position="331"/>
    </location>
</feature>
<dbReference type="AlphaFoldDB" id="A0A2G8S7B0"/>
<evidence type="ECO:0000256" key="2">
    <source>
        <dbReference type="SAM" id="MobiDB-lite"/>
    </source>
</evidence>
<dbReference type="InterPro" id="IPR002087">
    <property type="entry name" value="Anti_prolifrtn"/>
</dbReference>
<evidence type="ECO:0000256" key="3">
    <source>
        <dbReference type="SAM" id="SignalP"/>
    </source>
</evidence>